<sequence length="170" mass="20677">MKKLSNEFMEKILNDSAWKELSESFEWTEQMLDKHKNQVDWKLISQNSNIVWTPAMLEKFKKLIDWKELSSTGCETILTGDTLEQYKDYWDWSELSENTDLEMNYQLIDRFIDQWDWPELINRWHEDNLYNIDFLERYADKIPSSKLQDSRLWTALVEQREKELKLEVIA</sequence>
<comment type="caution">
    <text evidence="1">The sequence shown here is derived from an EMBL/GenBank/DDBJ whole genome shotgun (WGS) entry which is preliminary data.</text>
</comment>
<keyword evidence="2" id="KW-1185">Reference proteome</keyword>
<dbReference type="AlphaFoldDB" id="A0A5C8G8N2"/>
<organism evidence="1 2">
    <name type="scientific">Prevotella brunnea</name>
    <dbReference type="NCBI Taxonomy" id="2508867"/>
    <lineage>
        <taxon>Bacteria</taxon>
        <taxon>Pseudomonadati</taxon>
        <taxon>Bacteroidota</taxon>
        <taxon>Bacteroidia</taxon>
        <taxon>Bacteroidales</taxon>
        <taxon>Prevotellaceae</taxon>
        <taxon>Prevotella</taxon>
    </lineage>
</organism>
<proteinExistence type="predicted"/>
<dbReference type="Proteomes" id="UP000321612">
    <property type="component" value="Unassembled WGS sequence"/>
</dbReference>
<protein>
    <submittedName>
        <fullName evidence="1">Uncharacterized protein</fullName>
    </submittedName>
</protein>
<accession>A0A5C8G8N2</accession>
<gene>
    <name evidence="1" type="ORF">ETF27_10545</name>
</gene>
<dbReference type="RefSeq" id="WP_130828899.1">
    <property type="nucleotide sequence ID" value="NZ_SDIK01000096.1"/>
</dbReference>
<dbReference type="EMBL" id="SDIK01000096">
    <property type="protein sequence ID" value="TXJ58342.1"/>
    <property type="molecule type" value="Genomic_DNA"/>
</dbReference>
<evidence type="ECO:0000313" key="2">
    <source>
        <dbReference type="Proteomes" id="UP000321612"/>
    </source>
</evidence>
<name>A0A5C8G8N2_9BACT</name>
<dbReference type="OrthoDB" id="9785181at2"/>
<evidence type="ECO:0000313" key="1">
    <source>
        <dbReference type="EMBL" id="TXJ58342.1"/>
    </source>
</evidence>
<reference evidence="2" key="1">
    <citation type="submission" date="2019-05" db="EMBL/GenBank/DDBJ databases">
        <title>Prevotella brunnea sp. nov., isolated from a wound of a patient.</title>
        <authorList>
            <person name="Buhl M."/>
        </authorList>
    </citation>
    <scope>NUCLEOTIDE SEQUENCE [LARGE SCALE GENOMIC DNA]</scope>
    <source>
        <strain evidence="2">A2672</strain>
    </source>
</reference>